<dbReference type="PANTHER" id="PTHR43045:SF1">
    <property type="entry name" value="SHIKIMATE TRANSPORTER"/>
    <property type="match status" value="1"/>
</dbReference>
<dbReference type="EMBL" id="VFON01000001">
    <property type="protein sequence ID" value="TQL43976.1"/>
    <property type="molecule type" value="Genomic_DNA"/>
</dbReference>
<keyword evidence="7 11" id="KW-1133">Transmembrane helix</keyword>
<dbReference type="InterPro" id="IPR005829">
    <property type="entry name" value="Sugar_transporter_CS"/>
</dbReference>
<feature type="domain" description="Major facilitator superfamily (MFS) profile" evidence="12">
    <location>
        <begin position="19"/>
        <end position="427"/>
    </location>
</feature>
<evidence type="ECO:0000313" key="14">
    <source>
        <dbReference type="Proteomes" id="UP000319094"/>
    </source>
</evidence>
<feature type="transmembrane region" description="Helical" evidence="11">
    <location>
        <begin position="125"/>
        <end position="147"/>
    </location>
</feature>
<evidence type="ECO:0000313" key="13">
    <source>
        <dbReference type="EMBL" id="TQL43976.1"/>
    </source>
</evidence>
<keyword evidence="5 11" id="KW-0812">Transmembrane</keyword>
<dbReference type="CDD" id="cd17369">
    <property type="entry name" value="MFS_ShiA_like"/>
    <property type="match status" value="1"/>
</dbReference>
<keyword evidence="4" id="KW-1003">Cell membrane</keyword>
<evidence type="ECO:0000256" key="1">
    <source>
        <dbReference type="ARBA" id="ARBA00004651"/>
    </source>
</evidence>
<dbReference type="Pfam" id="PF07690">
    <property type="entry name" value="MFS_1"/>
    <property type="match status" value="1"/>
</dbReference>
<keyword evidence="6" id="KW-0769">Symport</keyword>
<evidence type="ECO:0000259" key="12">
    <source>
        <dbReference type="PROSITE" id="PS50850"/>
    </source>
</evidence>
<feature type="transmembrane region" description="Helical" evidence="11">
    <location>
        <begin position="191"/>
        <end position="211"/>
    </location>
</feature>
<evidence type="ECO:0000256" key="9">
    <source>
        <dbReference type="ARBA" id="ARBA00037295"/>
    </source>
</evidence>
<dbReference type="GO" id="GO:0005886">
    <property type="term" value="C:plasma membrane"/>
    <property type="evidence" value="ECO:0007669"/>
    <property type="project" value="UniProtKB-SubCell"/>
</dbReference>
<dbReference type="InterPro" id="IPR020846">
    <property type="entry name" value="MFS_dom"/>
</dbReference>
<proteinExistence type="inferred from homology"/>
<keyword evidence="14" id="KW-1185">Reference proteome</keyword>
<dbReference type="InterPro" id="IPR011701">
    <property type="entry name" value="MFS"/>
</dbReference>
<feature type="transmembrane region" description="Helical" evidence="11">
    <location>
        <begin position="279"/>
        <end position="298"/>
    </location>
</feature>
<gene>
    <name evidence="13" type="ORF">FB468_2014</name>
</gene>
<feature type="transmembrane region" description="Helical" evidence="11">
    <location>
        <begin position="310"/>
        <end position="329"/>
    </location>
</feature>
<dbReference type="GO" id="GO:0015293">
    <property type="term" value="F:symporter activity"/>
    <property type="evidence" value="ECO:0007669"/>
    <property type="project" value="UniProtKB-KW"/>
</dbReference>
<evidence type="ECO:0000256" key="11">
    <source>
        <dbReference type="SAM" id="Phobius"/>
    </source>
</evidence>
<feature type="transmembrane region" description="Helical" evidence="11">
    <location>
        <begin position="335"/>
        <end position="355"/>
    </location>
</feature>
<feature type="transmembrane region" description="Helical" evidence="11">
    <location>
        <begin position="402"/>
        <end position="422"/>
    </location>
</feature>
<comment type="subcellular location">
    <subcellularLocation>
        <location evidence="1">Cell membrane</location>
        <topology evidence="1">Multi-pass membrane protein</topology>
    </subcellularLocation>
</comment>
<feature type="transmembrane region" description="Helical" evidence="11">
    <location>
        <begin position="56"/>
        <end position="80"/>
    </location>
</feature>
<evidence type="ECO:0000256" key="5">
    <source>
        <dbReference type="ARBA" id="ARBA00022692"/>
    </source>
</evidence>
<comment type="caution">
    <text evidence="13">The sequence shown here is derived from an EMBL/GenBank/DDBJ whole genome shotgun (WGS) entry which is preliminary data.</text>
</comment>
<dbReference type="InterPro" id="IPR036259">
    <property type="entry name" value="MFS_trans_sf"/>
</dbReference>
<dbReference type="PROSITE" id="PS50850">
    <property type="entry name" value="MFS"/>
    <property type="match status" value="1"/>
</dbReference>
<protein>
    <recommendedName>
        <fullName evidence="10">Putative proline/betaine transporter</fullName>
    </recommendedName>
</protein>
<dbReference type="FunFam" id="1.20.1250.20:FF:000001">
    <property type="entry name" value="Dicarboxylate MFS transporter"/>
    <property type="match status" value="1"/>
</dbReference>
<accession>A0A542Y7C6</accession>
<dbReference type="InterPro" id="IPR005828">
    <property type="entry name" value="MFS_sugar_transport-like"/>
</dbReference>
<keyword evidence="8 11" id="KW-0472">Membrane</keyword>
<evidence type="ECO:0000256" key="8">
    <source>
        <dbReference type="ARBA" id="ARBA00023136"/>
    </source>
</evidence>
<dbReference type="PANTHER" id="PTHR43045">
    <property type="entry name" value="SHIKIMATE TRANSPORTER"/>
    <property type="match status" value="1"/>
</dbReference>
<name>A0A542Y7C6_9MICO</name>
<evidence type="ECO:0000256" key="4">
    <source>
        <dbReference type="ARBA" id="ARBA00022475"/>
    </source>
</evidence>
<keyword evidence="3" id="KW-0813">Transport</keyword>
<dbReference type="Proteomes" id="UP000319094">
    <property type="component" value="Unassembled WGS sequence"/>
</dbReference>
<evidence type="ECO:0000256" key="6">
    <source>
        <dbReference type="ARBA" id="ARBA00022847"/>
    </source>
</evidence>
<comment type="function">
    <text evidence="9">May be a proton symporter involved in the uptake of osmolytes such as proline and glycine betaine.</text>
</comment>
<evidence type="ECO:0000256" key="2">
    <source>
        <dbReference type="ARBA" id="ARBA00008240"/>
    </source>
</evidence>
<evidence type="ECO:0000256" key="10">
    <source>
        <dbReference type="ARBA" id="ARBA00039918"/>
    </source>
</evidence>
<comment type="similarity">
    <text evidence="2">Belongs to the major facilitator superfamily. Metabolite:H+ Symporter (MHS) family (TC 2.A.1.6) family.</text>
</comment>
<feature type="transmembrane region" description="Helical" evidence="11">
    <location>
        <begin position="167"/>
        <end position="185"/>
    </location>
</feature>
<feature type="transmembrane region" description="Helical" evidence="11">
    <location>
        <begin position="31"/>
        <end position="50"/>
    </location>
</feature>
<reference evidence="13 14" key="1">
    <citation type="submission" date="2019-06" db="EMBL/GenBank/DDBJ databases">
        <title>Sequencing the genomes of 1000 actinobacteria strains.</title>
        <authorList>
            <person name="Klenk H.-P."/>
        </authorList>
    </citation>
    <scope>NUCLEOTIDE SEQUENCE [LARGE SCALE GENOMIC DNA]</scope>
    <source>
        <strain evidence="13 14">DSM 8803</strain>
    </source>
</reference>
<organism evidence="13 14">
    <name type="scientific">Leucobacter komagatae</name>
    <dbReference type="NCBI Taxonomy" id="55969"/>
    <lineage>
        <taxon>Bacteria</taxon>
        <taxon>Bacillati</taxon>
        <taxon>Actinomycetota</taxon>
        <taxon>Actinomycetes</taxon>
        <taxon>Micrococcales</taxon>
        <taxon>Microbacteriaceae</taxon>
        <taxon>Leucobacter</taxon>
    </lineage>
</organism>
<feature type="transmembrane region" description="Helical" evidence="11">
    <location>
        <begin position="92"/>
        <end position="113"/>
    </location>
</feature>
<dbReference type="Pfam" id="PF00083">
    <property type="entry name" value="Sugar_tr"/>
    <property type="match status" value="1"/>
</dbReference>
<dbReference type="AlphaFoldDB" id="A0A542Y7C6"/>
<feature type="transmembrane region" description="Helical" evidence="11">
    <location>
        <begin position="375"/>
        <end position="396"/>
    </location>
</feature>
<evidence type="ECO:0000256" key="3">
    <source>
        <dbReference type="ARBA" id="ARBA00022448"/>
    </source>
</evidence>
<feature type="transmembrane region" description="Helical" evidence="11">
    <location>
        <begin position="245"/>
        <end position="267"/>
    </location>
</feature>
<evidence type="ECO:0000256" key="7">
    <source>
        <dbReference type="ARBA" id="ARBA00022989"/>
    </source>
</evidence>
<dbReference type="Gene3D" id="1.20.1250.20">
    <property type="entry name" value="MFS general substrate transporter like domains"/>
    <property type="match status" value="2"/>
</dbReference>
<dbReference type="PROSITE" id="PS00217">
    <property type="entry name" value="SUGAR_TRANSPORT_2"/>
    <property type="match status" value="1"/>
</dbReference>
<sequence>MLTREAQQSTQQEPAYRRALAASVSGQALEWYDFALYGLAAAIIFPKIFFPDVDPVVGVLASFATFAVGFVARPIGGFVFGRLGDKIGRTRTLMITIMLMGVGTVLIGLLPTYGQIGLFAPLMLVVLRLVQGMGIGGEWSGSAVLVVETAPKERRGFMSSLINSGEYIGTLIASGLFAVLSLAMPEDAFHSWGWRIPFLLSAVGVLICWLIRRKLEEPETFTAAIEIPTENPTLMQSIRSEWRHILGIIGIRMFENAGAYIILAFAVTYAEGVGVPTSTTTFGVSVASVVAIFMIPIFGRLSDKIGRRKVYMIGAVFLILFFWPFFLLLDTTNAFWVWFAFGVAYGLGMSPMLSVEPAWFAELFPTRFRYSGTAISANIATVLAGGLAPFIAVGLMALTGNLVLVMVYLAVLAVISLIAAKLTPETVGTDLR</sequence>
<dbReference type="SUPFAM" id="SSF103473">
    <property type="entry name" value="MFS general substrate transporter"/>
    <property type="match status" value="1"/>
</dbReference>